<sequence>MSELFWGIDMGGTKIEGVVIEASPQLNILSRLRIPTEQEFGYEHVLNQFKKLVGLLIEETGQKPHRIGIGTPGIIDFTTHLIKNSNTKCIIGKPMKEDLQQLLGIEVRMANDANCFAMAESHLGVVPDFVKNPEVVFGVIMGTGVGSGIVVNGKVINGKHGIGGEWGHNSLDEHGELCYCGQRGCVETFISGPATENHYYNLSGNKLKLKEIYKLYQGHDPNAVATIDRMMHYFGRAIACVINIVDPEVIVFGGGVGNLDVIYERGKEEVLKHLFNGELNTLFLRPKLGDSAGVIGAALL</sequence>
<evidence type="ECO:0000313" key="2">
    <source>
        <dbReference type="EMBL" id="MBK9716668.1"/>
    </source>
</evidence>
<dbReference type="InterPro" id="IPR049874">
    <property type="entry name" value="ROK_cs"/>
</dbReference>
<dbReference type="GO" id="GO:0009384">
    <property type="term" value="F:N-acylmannosamine kinase activity"/>
    <property type="evidence" value="ECO:0007669"/>
    <property type="project" value="TreeGrafter"/>
</dbReference>
<accession>A0A9D7XGF6</accession>
<dbReference type="PANTHER" id="PTHR18964:SF149">
    <property type="entry name" value="BIFUNCTIONAL UDP-N-ACETYLGLUCOSAMINE 2-EPIMERASE_N-ACETYLMANNOSAMINE KINASE"/>
    <property type="match status" value="1"/>
</dbReference>
<dbReference type="InterPro" id="IPR000600">
    <property type="entry name" value="ROK"/>
</dbReference>
<reference evidence="2 3" key="1">
    <citation type="submission" date="2020-10" db="EMBL/GenBank/DDBJ databases">
        <title>Connecting structure to function with the recovery of over 1000 high-quality activated sludge metagenome-assembled genomes encoding full-length rRNA genes using long-read sequencing.</title>
        <authorList>
            <person name="Singleton C.M."/>
            <person name="Petriglieri F."/>
            <person name="Kristensen J.M."/>
            <person name="Kirkegaard R.H."/>
            <person name="Michaelsen T.Y."/>
            <person name="Andersen M.H."/>
            <person name="Karst S.M."/>
            <person name="Dueholm M.S."/>
            <person name="Nielsen P.H."/>
            <person name="Albertsen M."/>
        </authorList>
    </citation>
    <scope>NUCLEOTIDE SEQUENCE [LARGE SCALE GENOMIC DNA]</scope>
    <source>
        <strain evidence="2">Ribe_18-Q3-R11-54_BAT3C.373</strain>
    </source>
</reference>
<dbReference type="InterPro" id="IPR043129">
    <property type="entry name" value="ATPase_NBD"/>
</dbReference>
<comment type="similarity">
    <text evidence="1">Belongs to the ROK (NagC/XylR) family.</text>
</comment>
<dbReference type="AlphaFoldDB" id="A0A9D7XGF6"/>
<dbReference type="Gene3D" id="3.30.420.40">
    <property type="match status" value="2"/>
</dbReference>
<evidence type="ECO:0000256" key="1">
    <source>
        <dbReference type="ARBA" id="ARBA00006479"/>
    </source>
</evidence>
<dbReference type="PROSITE" id="PS01125">
    <property type="entry name" value="ROK"/>
    <property type="match status" value="1"/>
</dbReference>
<dbReference type="Proteomes" id="UP000808349">
    <property type="component" value="Unassembled WGS sequence"/>
</dbReference>
<protein>
    <submittedName>
        <fullName evidence="2">ROK family protein</fullName>
    </submittedName>
</protein>
<name>A0A9D7XGF6_9BACT</name>
<dbReference type="CDD" id="cd24066">
    <property type="entry name" value="ASKHA_NBD_ROK_EcFRK-like"/>
    <property type="match status" value="1"/>
</dbReference>
<dbReference type="Pfam" id="PF00480">
    <property type="entry name" value="ROK"/>
    <property type="match status" value="1"/>
</dbReference>
<dbReference type="GO" id="GO:0008761">
    <property type="term" value="F:UDP-N-acetylglucosamine 2-epimerase activity"/>
    <property type="evidence" value="ECO:0007669"/>
    <property type="project" value="TreeGrafter"/>
</dbReference>
<comment type="caution">
    <text evidence="2">The sequence shown here is derived from an EMBL/GenBank/DDBJ whole genome shotgun (WGS) entry which is preliminary data.</text>
</comment>
<dbReference type="SUPFAM" id="SSF53067">
    <property type="entry name" value="Actin-like ATPase domain"/>
    <property type="match status" value="1"/>
</dbReference>
<evidence type="ECO:0000313" key="3">
    <source>
        <dbReference type="Proteomes" id="UP000808349"/>
    </source>
</evidence>
<organism evidence="2 3">
    <name type="scientific">Candidatus Defluviibacterium haderslevense</name>
    <dbReference type="NCBI Taxonomy" id="2981993"/>
    <lineage>
        <taxon>Bacteria</taxon>
        <taxon>Pseudomonadati</taxon>
        <taxon>Bacteroidota</taxon>
        <taxon>Saprospiria</taxon>
        <taxon>Saprospirales</taxon>
        <taxon>Saprospiraceae</taxon>
        <taxon>Candidatus Defluviibacterium</taxon>
    </lineage>
</organism>
<dbReference type="EMBL" id="JADKFW010000004">
    <property type="protein sequence ID" value="MBK9716668.1"/>
    <property type="molecule type" value="Genomic_DNA"/>
</dbReference>
<gene>
    <name evidence="2" type="ORF">IPO85_03970</name>
</gene>
<proteinExistence type="inferred from homology"/>
<dbReference type="PANTHER" id="PTHR18964">
    <property type="entry name" value="ROK (REPRESSOR, ORF, KINASE) FAMILY"/>
    <property type="match status" value="1"/>
</dbReference>